<evidence type="ECO:0000313" key="3">
    <source>
        <dbReference type="Proteomes" id="UP000295673"/>
    </source>
</evidence>
<name>A0A4R1NAU6_9RHOB</name>
<accession>A0A4R1NAU6</accession>
<feature type="transmembrane region" description="Helical" evidence="1">
    <location>
        <begin position="96"/>
        <end position="120"/>
    </location>
</feature>
<evidence type="ECO:0000256" key="1">
    <source>
        <dbReference type="SAM" id="Phobius"/>
    </source>
</evidence>
<protein>
    <recommendedName>
        <fullName evidence="4">DoxX-like protein</fullName>
    </recommendedName>
</protein>
<keyword evidence="3" id="KW-1185">Reference proteome</keyword>
<keyword evidence="1" id="KW-0812">Transmembrane</keyword>
<dbReference type="Proteomes" id="UP000295673">
    <property type="component" value="Unassembled WGS sequence"/>
</dbReference>
<dbReference type="RefSeq" id="WP_132861306.1">
    <property type="nucleotide sequence ID" value="NZ_SMGR01000003.1"/>
</dbReference>
<evidence type="ECO:0000313" key="2">
    <source>
        <dbReference type="EMBL" id="TCL00536.1"/>
    </source>
</evidence>
<dbReference type="AlphaFoldDB" id="A0A4R1NAU6"/>
<sequence>MTKSVLWGCGLFFLGNAVVMWVAPHQWFEAVPGVAATGGYNDHFIRDVAIAFAVSGMALIAGAKAGNREVALFGAGFPVLHAVFHVWIWAVHRGYAADIVALVNLIGIQAPAWAALWAAASFGREEAVA</sequence>
<keyword evidence="1" id="KW-0472">Membrane</keyword>
<comment type="caution">
    <text evidence="2">The sequence shown here is derived from an EMBL/GenBank/DDBJ whole genome shotgun (WGS) entry which is preliminary data.</text>
</comment>
<keyword evidence="1" id="KW-1133">Transmembrane helix</keyword>
<dbReference type="OrthoDB" id="287782at2"/>
<feature type="transmembrane region" description="Helical" evidence="1">
    <location>
        <begin position="70"/>
        <end position="90"/>
    </location>
</feature>
<reference evidence="2 3" key="1">
    <citation type="submission" date="2019-03" db="EMBL/GenBank/DDBJ databases">
        <title>Genomic Encyclopedia of Archaeal and Bacterial Type Strains, Phase II (KMG-II): from individual species to whole genera.</title>
        <authorList>
            <person name="Goeker M."/>
        </authorList>
    </citation>
    <scope>NUCLEOTIDE SEQUENCE [LARGE SCALE GENOMIC DNA]</scope>
    <source>
        <strain evidence="2 3">DSM 26433</strain>
    </source>
</reference>
<gene>
    <name evidence="2" type="ORF">BXY66_3179</name>
</gene>
<organism evidence="2 3">
    <name type="scientific">Shimia isoporae</name>
    <dbReference type="NCBI Taxonomy" id="647720"/>
    <lineage>
        <taxon>Bacteria</taxon>
        <taxon>Pseudomonadati</taxon>
        <taxon>Pseudomonadota</taxon>
        <taxon>Alphaproteobacteria</taxon>
        <taxon>Rhodobacterales</taxon>
        <taxon>Roseobacteraceae</taxon>
    </lineage>
</organism>
<feature type="transmembrane region" description="Helical" evidence="1">
    <location>
        <begin position="44"/>
        <end position="63"/>
    </location>
</feature>
<dbReference type="EMBL" id="SMGR01000003">
    <property type="protein sequence ID" value="TCL00536.1"/>
    <property type="molecule type" value="Genomic_DNA"/>
</dbReference>
<evidence type="ECO:0008006" key="4">
    <source>
        <dbReference type="Google" id="ProtNLM"/>
    </source>
</evidence>
<proteinExistence type="predicted"/>